<dbReference type="EMBL" id="JYDR01000369">
    <property type="protein sequence ID" value="KRY64532.1"/>
    <property type="molecule type" value="Genomic_DNA"/>
</dbReference>
<name>A0A0V1DSW1_TRIPS</name>
<dbReference type="AlphaFoldDB" id="A0A0V1DSW1"/>
<protein>
    <submittedName>
        <fullName evidence="1">Uncharacterized protein</fullName>
    </submittedName>
</protein>
<dbReference type="Proteomes" id="UP000054632">
    <property type="component" value="Unassembled WGS sequence"/>
</dbReference>
<evidence type="ECO:0000313" key="1">
    <source>
        <dbReference type="EMBL" id="KRY64532.1"/>
    </source>
</evidence>
<gene>
    <name evidence="1" type="ORF">T4A_12151</name>
</gene>
<accession>A0A0V1DSW1</accession>
<comment type="caution">
    <text evidence="1">The sequence shown here is derived from an EMBL/GenBank/DDBJ whole genome shotgun (WGS) entry which is preliminary data.</text>
</comment>
<proteinExistence type="predicted"/>
<organism evidence="1 2">
    <name type="scientific">Trichinella pseudospiralis</name>
    <name type="common">Parasitic roundworm</name>
    <dbReference type="NCBI Taxonomy" id="6337"/>
    <lineage>
        <taxon>Eukaryota</taxon>
        <taxon>Metazoa</taxon>
        <taxon>Ecdysozoa</taxon>
        <taxon>Nematoda</taxon>
        <taxon>Enoplea</taxon>
        <taxon>Dorylaimia</taxon>
        <taxon>Trichinellida</taxon>
        <taxon>Trichinellidae</taxon>
        <taxon>Trichinella</taxon>
    </lineage>
</organism>
<evidence type="ECO:0000313" key="2">
    <source>
        <dbReference type="Proteomes" id="UP000054632"/>
    </source>
</evidence>
<sequence length="59" mass="6416">LISLKNGNWPDVDDSAEAAAASSSKICGMVFASSALRFFNMAFLHFVRDVLIQWAIAIV</sequence>
<feature type="non-terminal residue" evidence="1">
    <location>
        <position position="1"/>
    </location>
</feature>
<reference evidence="1 2" key="1">
    <citation type="submission" date="2015-01" db="EMBL/GenBank/DDBJ databases">
        <title>Evolution of Trichinella species and genotypes.</title>
        <authorList>
            <person name="Korhonen P.K."/>
            <person name="Edoardo P."/>
            <person name="Giuseppe L.R."/>
            <person name="Gasser R.B."/>
        </authorList>
    </citation>
    <scope>NUCLEOTIDE SEQUENCE [LARGE SCALE GENOMIC DNA]</scope>
    <source>
        <strain evidence="1">ISS13</strain>
    </source>
</reference>